<evidence type="ECO:0000313" key="2">
    <source>
        <dbReference type="EMBL" id="MFC7614280.1"/>
    </source>
</evidence>
<gene>
    <name evidence="2" type="ORF">ACFQV2_12830</name>
</gene>
<dbReference type="Proteomes" id="UP001596512">
    <property type="component" value="Unassembled WGS sequence"/>
</dbReference>
<organism evidence="2 3">
    <name type="scientific">Actinokineospora soli</name>
    <dbReference type="NCBI Taxonomy" id="1048753"/>
    <lineage>
        <taxon>Bacteria</taxon>
        <taxon>Bacillati</taxon>
        <taxon>Actinomycetota</taxon>
        <taxon>Actinomycetes</taxon>
        <taxon>Pseudonocardiales</taxon>
        <taxon>Pseudonocardiaceae</taxon>
        <taxon>Actinokineospora</taxon>
    </lineage>
</organism>
<keyword evidence="3" id="KW-1185">Reference proteome</keyword>
<feature type="region of interest" description="Disordered" evidence="1">
    <location>
        <begin position="35"/>
        <end position="59"/>
    </location>
</feature>
<sequence length="59" mass="6204">MATPLDVLRKIPTVIAVAVGGEKVTGIRVGARAGFHRAPKHPSRAPRAWACSRTASGTR</sequence>
<protein>
    <submittedName>
        <fullName evidence="2">Uncharacterized protein</fullName>
    </submittedName>
</protein>
<evidence type="ECO:0000313" key="3">
    <source>
        <dbReference type="Proteomes" id="UP001596512"/>
    </source>
</evidence>
<comment type="caution">
    <text evidence="2">The sequence shown here is derived from an EMBL/GenBank/DDBJ whole genome shotgun (WGS) entry which is preliminary data.</text>
</comment>
<evidence type="ECO:0000256" key="1">
    <source>
        <dbReference type="SAM" id="MobiDB-lite"/>
    </source>
</evidence>
<feature type="compositionally biased region" description="Basic residues" evidence="1">
    <location>
        <begin position="35"/>
        <end position="44"/>
    </location>
</feature>
<name>A0ABW2TKK7_9PSEU</name>
<reference evidence="3" key="1">
    <citation type="journal article" date="2019" name="Int. J. Syst. Evol. Microbiol.">
        <title>The Global Catalogue of Microorganisms (GCM) 10K type strain sequencing project: providing services to taxonomists for standard genome sequencing and annotation.</title>
        <authorList>
            <consortium name="The Broad Institute Genomics Platform"/>
            <consortium name="The Broad Institute Genome Sequencing Center for Infectious Disease"/>
            <person name="Wu L."/>
            <person name="Ma J."/>
        </authorList>
    </citation>
    <scope>NUCLEOTIDE SEQUENCE [LARGE SCALE GENOMIC DNA]</scope>
    <source>
        <strain evidence="3">JCM 17695</strain>
    </source>
</reference>
<accession>A0ABW2TKK7</accession>
<proteinExistence type="predicted"/>
<dbReference type="EMBL" id="JBHTEY010000004">
    <property type="protein sequence ID" value="MFC7614280.1"/>
    <property type="molecule type" value="Genomic_DNA"/>
</dbReference>